<dbReference type="InterPro" id="IPR046947">
    <property type="entry name" value="LytR-like"/>
</dbReference>
<dbReference type="PROSITE" id="PS50930">
    <property type="entry name" value="HTH_LYTTR"/>
    <property type="match status" value="1"/>
</dbReference>
<proteinExistence type="predicted"/>
<dbReference type="InterPro" id="IPR007492">
    <property type="entry name" value="LytTR_DNA-bd_dom"/>
</dbReference>
<protein>
    <submittedName>
        <fullName evidence="3">LytTR family transcriptional regulator</fullName>
    </submittedName>
</protein>
<feature type="domain" description="HTH LytTR-type" evidence="2">
    <location>
        <begin position="191"/>
        <end position="295"/>
    </location>
</feature>
<dbReference type="PANTHER" id="PTHR37299:SF1">
    <property type="entry name" value="STAGE 0 SPORULATION PROTEIN A HOMOLOG"/>
    <property type="match status" value="1"/>
</dbReference>
<keyword evidence="4" id="KW-1185">Reference proteome</keyword>
<gene>
    <name evidence="3" type="ORF">DX908_07075</name>
</gene>
<dbReference type="GO" id="GO:0003677">
    <property type="term" value="F:DNA binding"/>
    <property type="evidence" value="ECO:0007669"/>
    <property type="project" value="InterPro"/>
</dbReference>
<feature type="transmembrane region" description="Helical" evidence="1">
    <location>
        <begin position="113"/>
        <end position="137"/>
    </location>
</feature>
<dbReference type="Pfam" id="PF04397">
    <property type="entry name" value="LytTR"/>
    <property type="match status" value="1"/>
</dbReference>
<dbReference type="Gene3D" id="2.40.50.1020">
    <property type="entry name" value="LytTr DNA-binding domain"/>
    <property type="match status" value="1"/>
</dbReference>
<dbReference type="EMBL" id="QUQO01000001">
    <property type="protein sequence ID" value="RFB05072.1"/>
    <property type="molecule type" value="Genomic_DNA"/>
</dbReference>
<dbReference type="InParanoid" id="A0A371RI14"/>
<dbReference type="PANTHER" id="PTHR37299">
    <property type="entry name" value="TRANSCRIPTIONAL REGULATOR-RELATED"/>
    <property type="match status" value="1"/>
</dbReference>
<keyword evidence="1" id="KW-0472">Membrane</keyword>
<dbReference type="SMART" id="SM00850">
    <property type="entry name" value="LytTR"/>
    <property type="match status" value="1"/>
</dbReference>
<evidence type="ECO:0000313" key="3">
    <source>
        <dbReference type="EMBL" id="RFB05072.1"/>
    </source>
</evidence>
<reference evidence="3 4" key="1">
    <citation type="submission" date="2018-08" db="EMBL/GenBank/DDBJ databases">
        <title>Parvularcula sp. SM1705, isolated from surface water of the South Sea China.</title>
        <authorList>
            <person name="Sun L."/>
        </authorList>
    </citation>
    <scope>NUCLEOTIDE SEQUENCE [LARGE SCALE GENOMIC DNA]</scope>
    <source>
        <strain evidence="3 4">SM1705</strain>
    </source>
</reference>
<feature type="transmembrane region" description="Helical" evidence="1">
    <location>
        <begin position="41"/>
        <end position="62"/>
    </location>
</feature>
<evidence type="ECO:0000259" key="2">
    <source>
        <dbReference type="PROSITE" id="PS50930"/>
    </source>
</evidence>
<dbReference type="Proteomes" id="UP000264589">
    <property type="component" value="Unassembled WGS sequence"/>
</dbReference>
<dbReference type="GO" id="GO:0000156">
    <property type="term" value="F:phosphorelay response regulator activity"/>
    <property type="evidence" value="ECO:0007669"/>
    <property type="project" value="InterPro"/>
</dbReference>
<organism evidence="3 4">
    <name type="scientific">Parvularcula marina</name>
    <dbReference type="NCBI Taxonomy" id="2292771"/>
    <lineage>
        <taxon>Bacteria</taxon>
        <taxon>Pseudomonadati</taxon>
        <taxon>Pseudomonadota</taxon>
        <taxon>Alphaproteobacteria</taxon>
        <taxon>Parvularculales</taxon>
        <taxon>Parvularculaceae</taxon>
        <taxon>Parvularcula</taxon>
    </lineage>
</organism>
<evidence type="ECO:0000256" key="1">
    <source>
        <dbReference type="SAM" id="Phobius"/>
    </source>
</evidence>
<keyword evidence="1" id="KW-1133">Transmembrane helix</keyword>
<sequence length="295" mass="32761">MRDGKNLITTSPHLLNQVEFGKLKGMVFPGLNSMPRRWQDAVRVALVTGLIWLVFVGLLSAFTYVDMNRAGREVTYLRAFKFYGLGFFCWLFLGPLNFAIARDLGMEGSRLRTVVLVAIGSILTSLVIIFAYVLLFYAPLMGQTAGEVLKSLQLIDWAWDTILFGTIYLSGLALGQRVRTPPPESSSPTRVAVKSAGRIDYIEVNDILAVSAQSNYVELICAERTHLHRSTLSNFIEQYADAGFIQIHRSHYVRASAVESIRANGGQGRRVILKTGQNLPIAKNYWSGIEEVIGG</sequence>
<comment type="caution">
    <text evidence="3">The sequence shown here is derived from an EMBL/GenBank/DDBJ whole genome shotgun (WGS) entry which is preliminary data.</text>
</comment>
<name>A0A371RI14_9PROT</name>
<accession>A0A371RI14</accession>
<dbReference type="AlphaFoldDB" id="A0A371RI14"/>
<feature type="transmembrane region" description="Helical" evidence="1">
    <location>
        <begin position="82"/>
        <end position="101"/>
    </location>
</feature>
<evidence type="ECO:0000313" key="4">
    <source>
        <dbReference type="Proteomes" id="UP000264589"/>
    </source>
</evidence>
<keyword evidence="1" id="KW-0812">Transmembrane</keyword>